<reference evidence="1 2" key="1">
    <citation type="submission" date="2016-07" db="EMBL/GenBank/DDBJ databases">
        <authorList>
            <person name="Adam N."/>
            <person name="Zuma S.H."/>
            <person name="Shabalala X.C."/>
            <person name="Zuke Z.H."/>
            <person name="Mpangane S."/>
            <person name="Maenetje N."/>
            <person name="Lafia M."/>
            <person name="Tshabalala L.M."/>
            <person name="Zwane T.C."/>
            <person name="Garlena R.A."/>
            <person name="Russell D.A."/>
            <person name="Bowman C.A."/>
            <person name="Rubin E."/>
            <person name="Larsen M.H."/>
            <person name="Guerrero C.A."/>
            <person name="Jacobs-Sera D."/>
            <person name="Hatfull G.F."/>
        </authorList>
    </citation>
    <scope>NUCLEOTIDE SEQUENCE [LARGE SCALE GENOMIC DNA]</scope>
</reference>
<gene>
    <name evidence="1" type="primary">43</name>
    <name evidence="1" type="ORF">PBI_NAZO_43</name>
</gene>
<name>A0A1D8EV12_9CAUD</name>
<dbReference type="EMBL" id="KX641262">
    <property type="protein sequence ID" value="AOT24882.1"/>
    <property type="molecule type" value="Genomic_DNA"/>
</dbReference>
<sequence>MQDRWGRTHNANVEPRFSPIFGLTYQPVCSCGHRGGQFMVESRAMQAADEHENRAAGWQVTVR</sequence>
<proteinExistence type="predicted"/>
<evidence type="ECO:0000313" key="1">
    <source>
        <dbReference type="EMBL" id="AOT24882.1"/>
    </source>
</evidence>
<dbReference type="Proteomes" id="UP000223831">
    <property type="component" value="Genome"/>
</dbReference>
<organism evidence="1 2">
    <name type="scientific">Mycobacterium phage Nazo</name>
    <dbReference type="NCBI Taxonomy" id="1897547"/>
    <lineage>
        <taxon>Viruses</taxon>
        <taxon>Duplodnaviria</taxon>
        <taxon>Heunggongvirae</taxon>
        <taxon>Uroviricota</taxon>
        <taxon>Caudoviricetes</taxon>
        <taxon>Pclasvirinae</taxon>
        <taxon>Bignuzvirus</taxon>
        <taxon>Bignuzvirus bignuz</taxon>
    </lineage>
</organism>
<protein>
    <submittedName>
        <fullName evidence="1">Uncharacterized protein</fullName>
    </submittedName>
</protein>
<accession>A0A1D8EV12</accession>
<evidence type="ECO:0000313" key="2">
    <source>
        <dbReference type="Proteomes" id="UP000223831"/>
    </source>
</evidence>